<dbReference type="InterPro" id="IPR003593">
    <property type="entry name" value="AAA+_ATPase"/>
</dbReference>
<comment type="subcellular location">
    <subcellularLocation>
        <location evidence="1">Cell membrane</location>
        <topology evidence="1">Multi-pass membrane protein</topology>
    </subcellularLocation>
</comment>
<dbReference type="InterPro" id="IPR027417">
    <property type="entry name" value="P-loop_NTPase"/>
</dbReference>
<keyword evidence="6 12" id="KW-0067">ATP-binding</keyword>
<evidence type="ECO:0000256" key="7">
    <source>
        <dbReference type="ARBA" id="ARBA00022989"/>
    </source>
</evidence>
<proteinExistence type="predicted"/>
<keyword evidence="7 9" id="KW-1133">Transmembrane helix</keyword>
<dbReference type="Gene3D" id="1.20.1560.10">
    <property type="entry name" value="ABC transporter type 1, transmembrane domain"/>
    <property type="match status" value="1"/>
</dbReference>
<keyword evidence="8 9" id="KW-0472">Membrane</keyword>
<dbReference type="InterPro" id="IPR036640">
    <property type="entry name" value="ABC1_TM_sf"/>
</dbReference>
<dbReference type="SUPFAM" id="SSF90123">
    <property type="entry name" value="ABC transporter transmembrane region"/>
    <property type="match status" value="1"/>
</dbReference>
<dbReference type="GO" id="GO:0015421">
    <property type="term" value="F:ABC-type oligopeptide transporter activity"/>
    <property type="evidence" value="ECO:0007669"/>
    <property type="project" value="TreeGrafter"/>
</dbReference>
<keyword evidence="4 9" id="KW-0812">Transmembrane</keyword>
<protein>
    <submittedName>
        <fullName evidence="12">ABC transporter ATP-binding protein</fullName>
    </submittedName>
</protein>
<dbReference type="CDD" id="cd18548">
    <property type="entry name" value="ABC_6TM_Tm287_like"/>
    <property type="match status" value="1"/>
</dbReference>
<evidence type="ECO:0000313" key="12">
    <source>
        <dbReference type="EMBL" id="XCC63533.1"/>
    </source>
</evidence>
<dbReference type="InterPro" id="IPR039421">
    <property type="entry name" value="Type_1_exporter"/>
</dbReference>
<dbReference type="PANTHER" id="PTHR43394:SF1">
    <property type="entry name" value="ATP-BINDING CASSETTE SUB-FAMILY B MEMBER 10, MITOCHONDRIAL"/>
    <property type="match status" value="1"/>
</dbReference>
<evidence type="ECO:0000256" key="9">
    <source>
        <dbReference type="SAM" id="Phobius"/>
    </source>
</evidence>
<feature type="domain" description="ABC transmembrane type-1" evidence="11">
    <location>
        <begin position="16"/>
        <end position="298"/>
    </location>
</feature>
<dbReference type="AlphaFoldDB" id="A0AAU8ABA9"/>
<dbReference type="PROSITE" id="PS50893">
    <property type="entry name" value="ABC_TRANSPORTER_2"/>
    <property type="match status" value="1"/>
</dbReference>
<dbReference type="Pfam" id="PF00664">
    <property type="entry name" value="ABC_membrane"/>
    <property type="match status" value="1"/>
</dbReference>
<dbReference type="RefSeq" id="WP_353424051.1">
    <property type="nucleotide sequence ID" value="NZ_CP117826.1"/>
</dbReference>
<dbReference type="SUPFAM" id="SSF52540">
    <property type="entry name" value="P-loop containing nucleoside triphosphate hydrolases"/>
    <property type="match status" value="1"/>
</dbReference>
<keyword evidence="5" id="KW-0547">Nucleotide-binding</keyword>
<feature type="transmembrane region" description="Helical" evidence="9">
    <location>
        <begin position="20"/>
        <end position="40"/>
    </location>
</feature>
<dbReference type="Gene3D" id="3.40.50.300">
    <property type="entry name" value="P-loop containing nucleotide triphosphate hydrolases"/>
    <property type="match status" value="1"/>
</dbReference>
<feature type="transmembrane region" description="Helical" evidence="9">
    <location>
        <begin position="278"/>
        <end position="296"/>
    </location>
</feature>
<dbReference type="InterPro" id="IPR011527">
    <property type="entry name" value="ABC1_TM_dom"/>
</dbReference>
<dbReference type="GO" id="GO:0005524">
    <property type="term" value="F:ATP binding"/>
    <property type="evidence" value="ECO:0007669"/>
    <property type="project" value="UniProtKB-KW"/>
</dbReference>
<dbReference type="SMART" id="SM00382">
    <property type="entry name" value="AAA"/>
    <property type="match status" value="1"/>
</dbReference>
<evidence type="ECO:0000256" key="4">
    <source>
        <dbReference type="ARBA" id="ARBA00022692"/>
    </source>
</evidence>
<evidence type="ECO:0000256" key="8">
    <source>
        <dbReference type="ARBA" id="ARBA00023136"/>
    </source>
</evidence>
<accession>A0AAU8ABA9</accession>
<reference evidence="12" key="1">
    <citation type="submission" date="2023-02" db="EMBL/GenBank/DDBJ databases">
        <title>Gut commensal Christensenella minuta modulates host metabolism via a new class of secondary bile acids.</title>
        <authorList>
            <person name="Liu C."/>
        </authorList>
    </citation>
    <scope>NUCLEOTIDE SEQUENCE</scope>
    <source>
        <strain evidence="12">CA70</strain>
    </source>
</reference>
<dbReference type="Pfam" id="PF00005">
    <property type="entry name" value="ABC_tran"/>
    <property type="match status" value="1"/>
</dbReference>
<evidence type="ECO:0000259" key="10">
    <source>
        <dbReference type="PROSITE" id="PS50893"/>
    </source>
</evidence>
<evidence type="ECO:0000256" key="3">
    <source>
        <dbReference type="ARBA" id="ARBA00022475"/>
    </source>
</evidence>
<feature type="transmembrane region" description="Helical" evidence="9">
    <location>
        <begin position="237"/>
        <end position="258"/>
    </location>
</feature>
<dbReference type="GO" id="GO:0005886">
    <property type="term" value="C:plasma membrane"/>
    <property type="evidence" value="ECO:0007669"/>
    <property type="project" value="UniProtKB-SubCell"/>
</dbReference>
<keyword evidence="3" id="KW-1003">Cell membrane</keyword>
<name>A0AAU8ABA9_9FIRM</name>
<dbReference type="PROSITE" id="PS50929">
    <property type="entry name" value="ABC_TM1F"/>
    <property type="match status" value="1"/>
</dbReference>
<dbReference type="InterPro" id="IPR017871">
    <property type="entry name" value="ABC_transporter-like_CS"/>
</dbReference>
<evidence type="ECO:0000256" key="6">
    <source>
        <dbReference type="ARBA" id="ARBA00022840"/>
    </source>
</evidence>
<dbReference type="InterPro" id="IPR003439">
    <property type="entry name" value="ABC_transporter-like_ATP-bd"/>
</dbReference>
<dbReference type="EMBL" id="CP117826">
    <property type="protein sequence ID" value="XCC63533.1"/>
    <property type="molecule type" value="Genomic_DNA"/>
</dbReference>
<organism evidence="12">
    <name type="scientific">Christensenella massiliensis</name>
    <dbReference type="NCBI Taxonomy" id="1805714"/>
    <lineage>
        <taxon>Bacteria</taxon>
        <taxon>Bacillati</taxon>
        <taxon>Bacillota</taxon>
        <taxon>Clostridia</taxon>
        <taxon>Christensenellales</taxon>
        <taxon>Christensenellaceae</taxon>
        <taxon>Christensenella</taxon>
    </lineage>
</organism>
<evidence type="ECO:0000256" key="2">
    <source>
        <dbReference type="ARBA" id="ARBA00022448"/>
    </source>
</evidence>
<dbReference type="GO" id="GO:0016887">
    <property type="term" value="F:ATP hydrolysis activity"/>
    <property type="evidence" value="ECO:0007669"/>
    <property type="project" value="InterPro"/>
</dbReference>
<dbReference type="FunFam" id="3.40.50.300:FF:000854">
    <property type="entry name" value="Multidrug ABC transporter ATP-binding protein"/>
    <property type="match status" value="1"/>
</dbReference>
<dbReference type="PROSITE" id="PS00211">
    <property type="entry name" value="ABC_TRANSPORTER_1"/>
    <property type="match status" value="1"/>
</dbReference>
<dbReference type="PANTHER" id="PTHR43394">
    <property type="entry name" value="ATP-DEPENDENT PERMEASE MDL1, MITOCHONDRIAL"/>
    <property type="match status" value="1"/>
</dbReference>
<evidence type="ECO:0000256" key="5">
    <source>
        <dbReference type="ARBA" id="ARBA00022741"/>
    </source>
</evidence>
<keyword evidence="2" id="KW-0813">Transport</keyword>
<evidence type="ECO:0000256" key="1">
    <source>
        <dbReference type="ARBA" id="ARBA00004651"/>
    </source>
</evidence>
<feature type="transmembrane region" description="Helical" evidence="9">
    <location>
        <begin position="133"/>
        <end position="151"/>
    </location>
</feature>
<evidence type="ECO:0000259" key="11">
    <source>
        <dbReference type="PROSITE" id="PS50929"/>
    </source>
</evidence>
<sequence>MWKLVKYLKNYKKEVILGPIFKLAEAVLELIAPLIMADIIDTGIKNADADYVLRMGGIMILIAAIGLVCALICQYFAAKASQGFGTDLRNEMFARISALSHAEIDAVGTPSLITRITNDVNQLQVAVAMLIRLVIRAPFLVIGATVMAVLIDWKMSLIFVAAAAGIAVILYQIMSRSVPFYKTIQKLLDRISLITRENLSGVRVIRAFSKQETEQERFEEGADDLKRASLRVGKISALLNPLTYLTVNIGIIAIIWFGGGAVNTGMLEQGEIVALVQYMTQILLALIVVANLIVIFTKASASGVRVNEILEMQAAVSDTGNREKHPQKTDAVPKIEFQNVSFSYGGDEMDLEDVSVKIMRGQTVGVIGGTGSGKTTFVNLIPRFYDAARGRVLVDGEDVRDYPLKQLRGQIGIVPQQAVLFSGTVRDNMRWRDREATDEEIWEALRTAQAYDFVKRSPEKLGMPILQGGKNLSGGQRQRLTIARALVGRPEILILDDSASALDFATDAALRKALREYGREITVLMVSQRAATLRNADKIIVLSDGRAVGIGTHEELFEANEVYREICLSQLSESEVKGK</sequence>
<feature type="transmembrane region" description="Helical" evidence="9">
    <location>
        <begin position="157"/>
        <end position="174"/>
    </location>
</feature>
<gene>
    <name evidence="12" type="ORF">PUP29_03680</name>
</gene>
<feature type="transmembrane region" description="Helical" evidence="9">
    <location>
        <begin position="52"/>
        <end position="73"/>
    </location>
</feature>
<feature type="domain" description="ABC transporter" evidence="10">
    <location>
        <begin position="335"/>
        <end position="569"/>
    </location>
</feature>